<feature type="compositionally biased region" description="Low complexity" evidence="12">
    <location>
        <begin position="243"/>
        <end position="262"/>
    </location>
</feature>
<keyword evidence="7" id="KW-0805">Transcription regulation</keyword>
<sequence length="1527" mass="175393">MSIAAKNGFLMLLGTDNKAGLFMSGIHVLKIASYHTRFGKSGSCDNVRQFNTTSGRRGGFWREREKKACSQNMKVSKRGIVLIRRLDEGSEKTPQHPQSLPIYLPLTTVKKSHVSDLLNRNPVNLCMSFNDCRQCLPLAIEISQHPVSVSVDDDTNSYRNVERFTATEACLDARQGQALVICFKCCIKKFSPHRGNKYTQTKMEEEVYDMHVCLVCQSTVVGLINYVNHKKYDCPGRKLPTPTSSSNSSSQTQGQVSNSTTQIPPQAVETVVVASDKSEEYMQHLGGLHLLASQCQPTSEQERALASSEAPLHQSEAALSTECTSLNSDPIPQNLMMQHSGVGQNLVIQQESLPNSQPAVTISEQDLSVVIDFSTVKNDIFSPSNGHGVDPNEVMNDAGSKDKPNFFSSLALQSKSSTSKESGQNESMFDDQGHNSINELPISNILNSLNFSDDDLDFDEDFLEEAFSDDSEDEHPPPDYTHGKWKPGESPHQTKGGKWRSQRTIISTGGKWKPGMDREVGGKGKGKHAKPKTSETASDYYCNSCNISFKSRFTYSAHCNGKTHKKRKRSGKKIYEDAEESVAEEVEGTVEDSGSKVEDEKESKEETATSAPVPSETATKEEEEEAPSVKESEEAKVAEEPVKREREVIEPECKICDQKFANLYVLTRHLLSRKHKNRTKGEKDTIRILDQYHKFIVRLSPFQCGLCQYYFNQESDLVVHLKESGHRNQCKKLPGELICTMCQYSSHANEDLVDHMTNNLSHREAALKGRKLCIIKEKWFMAACKFCKKKMHSRVHMKRHIRSKHKKELNPVGHIIGDCQIDEVGDFSCAECNNRKFKTYNAFVIHMNRRHGDSDAAICELCNKVLSGRNSFSQHMKSKKHKKKEMMRYLANKGGKKEEKSEDVKEENDVKEEDIEKEMKIEETKKEVEEDEGNEYTKLKYNTQKPDVPGMYERAHNNHHLKKPRGPYKKRGRKPADKPVQEKVFKCNHCDFMVNKYADLRPHYMDVHSKEILVCELCDITFLNEKALKLHYSGKQHQANLAHVEDNNTNMEGETSIYHCHICNKRFTDEAWKQFHIDVYHLHPNSEELLVKELGRPDITWEKYKDFLERVKNCERNERIPCIECNKELKKDYMLEHLRLHSGDRPFKCRYCSQGFMSPLSLRRHLLTHLGLTERSCDICGKKYKKVESYREHMRQHAMEKQGVQKLMCDVCGMSFYLQRQLKHHMRRHGEKKFKCTEKDCHWSFYFANELDAHMKSHTKLRPFLCDQCGYSAGTKNRLLRHSRTHTGERNFHCEYCTYKAGTRTHLRRHMRIHIGSKPYKCPYCDYSCNTHENIRKHIMKTKKHEGLFIYPCKFCEWGSNTVNEFRAHSKLNHPEHYDDEKYEGIAAVMGLYVKEEDLQKPTEGMKINPVKERKPREPSYQPPQKKIKSESMIQTLEEPVLVVPSYSQEEVVEHYGTVDYHVAYNGQNDTDINRPWNPTSQLETERAVRTVIVPSTAGETVITYEYETREVNPNGPRITGELFYTS</sequence>
<dbReference type="Pfam" id="PF12874">
    <property type="entry name" value="zf-met"/>
    <property type="match status" value="4"/>
</dbReference>
<dbReference type="InterPro" id="IPR013087">
    <property type="entry name" value="Znf_C2H2_type"/>
</dbReference>
<feature type="compositionally biased region" description="Basic and acidic residues" evidence="12">
    <location>
        <begin position="627"/>
        <end position="643"/>
    </location>
</feature>
<evidence type="ECO:0000256" key="2">
    <source>
        <dbReference type="ARBA" id="ARBA00006991"/>
    </source>
</evidence>
<evidence type="ECO:0000256" key="5">
    <source>
        <dbReference type="ARBA" id="ARBA00022771"/>
    </source>
</evidence>
<dbReference type="PROSITE" id="PS00028">
    <property type="entry name" value="ZINC_FINGER_C2H2_1"/>
    <property type="match status" value="12"/>
</dbReference>
<dbReference type="EnsemblMetazoa" id="G34582.4">
    <property type="protein sequence ID" value="G34582.4:cds"/>
    <property type="gene ID" value="G34582"/>
</dbReference>
<dbReference type="Pfam" id="PF00096">
    <property type="entry name" value="zf-C2H2"/>
    <property type="match status" value="2"/>
</dbReference>
<feature type="domain" description="C2H2-type" evidence="13">
    <location>
        <begin position="1234"/>
        <end position="1263"/>
    </location>
</feature>
<feature type="compositionally biased region" description="Basic residues" evidence="12">
    <location>
        <begin position="561"/>
        <end position="572"/>
    </location>
</feature>
<evidence type="ECO:0000259" key="13">
    <source>
        <dbReference type="PROSITE" id="PS50157"/>
    </source>
</evidence>
<dbReference type="PANTHER" id="PTHR24379:SF121">
    <property type="entry name" value="C2H2-TYPE DOMAIN-CONTAINING PROTEIN"/>
    <property type="match status" value="1"/>
</dbReference>
<feature type="region of interest" description="Disordered" evidence="12">
    <location>
        <begin position="560"/>
        <end position="643"/>
    </location>
</feature>
<accession>A0A8W8MJ78</accession>
<evidence type="ECO:0000256" key="4">
    <source>
        <dbReference type="ARBA" id="ARBA00022737"/>
    </source>
</evidence>
<keyword evidence="4" id="KW-0677">Repeat</keyword>
<feature type="compositionally biased region" description="Basic and acidic residues" evidence="12">
    <location>
        <begin position="593"/>
        <end position="607"/>
    </location>
</feature>
<keyword evidence="10" id="KW-0539">Nucleus</keyword>
<dbReference type="SMART" id="SM00355">
    <property type="entry name" value="ZnF_C2H2"/>
    <property type="match status" value="19"/>
</dbReference>
<proteinExistence type="inferred from homology"/>
<keyword evidence="3" id="KW-0479">Metal-binding</keyword>
<feature type="domain" description="C2H2-type" evidence="13">
    <location>
        <begin position="1147"/>
        <end position="1174"/>
    </location>
</feature>
<keyword evidence="9" id="KW-0804">Transcription</keyword>
<dbReference type="SUPFAM" id="SSF57667">
    <property type="entry name" value="beta-beta-alpha zinc fingers"/>
    <property type="match status" value="8"/>
</dbReference>
<feature type="domain" description="C2H2-type" evidence="13">
    <location>
        <begin position="540"/>
        <end position="569"/>
    </location>
</feature>
<evidence type="ECO:0000256" key="6">
    <source>
        <dbReference type="ARBA" id="ARBA00022833"/>
    </source>
</evidence>
<feature type="compositionally biased region" description="Acidic residues" evidence="12">
    <location>
        <begin position="904"/>
        <end position="913"/>
    </location>
</feature>
<dbReference type="GO" id="GO:0008270">
    <property type="term" value="F:zinc ion binding"/>
    <property type="evidence" value="ECO:0007669"/>
    <property type="project" value="UniProtKB-KW"/>
</dbReference>
<dbReference type="Proteomes" id="UP000005408">
    <property type="component" value="Unassembled WGS sequence"/>
</dbReference>
<evidence type="ECO:0000256" key="8">
    <source>
        <dbReference type="ARBA" id="ARBA00023125"/>
    </source>
</evidence>
<organism evidence="14 15">
    <name type="scientific">Magallana gigas</name>
    <name type="common">Pacific oyster</name>
    <name type="synonym">Crassostrea gigas</name>
    <dbReference type="NCBI Taxonomy" id="29159"/>
    <lineage>
        <taxon>Eukaryota</taxon>
        <taxon>Metazoa</taxon>
        <taxon>Spiralia</taxon>
        <taxon>Lophotrochozoa</taxon>
        <taxon>Mollusca</taxon>
        <taxon>Bivalvia</taxon>
        <taxon>Autobranchia</taxon>
        <taxon>Pteriomorphia</taxon>
        <taxon>Ostreida</taxon>
        <taxon>Ostreoidea</taxon>
        <taxon>Ostreidae</taxon>
        <taxon>Magallana</taxon>
    </lineage>
</organism>
<reference evidence="14" key="1">
    <citation type="submission" date="2022-08" db="UniProtKB">
        <authorList>
            <consortium name="EnsemblMetazoa"/>
        </authorList>
    </citation>
    <scope>IDENTIFICATION</scope>
    <source>
        <strain evidence="14">05x7-T-G4-1.051#20</strain>
    </source>
</reference>
<comment type="similarity">
    <text evidence="2">Belongs to the krueppel C2H2-type zinc-finger protein family.</text>
</comment>
<feature type="region of interest" description="Disordered" evidence="12">
    <location>
        <begin position="238"/>
        <end position="263"/>
    </location>
</feature>
<feature type="domain" description="C2H2-type" evidence="13">
    <location>
        <begin position="985"/>
        <end position="1011"/>
    </location>
</feature>
<feature type="compositionally biased region" description="Basic residues" evidence="12">
    <location>
        <begin position="957"/>
        <end position="973"/>
    </location>
</feature>
<evidence type="ECO:0000313" key="14">
    <source>
        <dbReference type="EnsemblMetazoa" id="G34582.4:cds"/>
    </source>
</evidence>
<evidence type="ECO:0000256" key="10">
    <source>
        <dbReference type="ARBA" id="ARBA00023242"/>
    </source>
</evidence>
<feature type="domain" description="C2H2-type" evidence="13">
    <location>
        <begin position="702"/>
        <end position="731"/>
    </location>
</feature>
<feature type="region of interest" description="Disordered" evidence="12">
    <location>
        <begin position="381"/>
        <end position="435"/>
    </location>
</feature>
<dbReference type="PANTHER" id="PTHR24379">
    <property type="entry name" value="KRAB AND ZINC FINGER DOMAIN-CONTAINING"/>
    <property type="match status" value="1"/>
</dbReference>
<dbReference type="PROSITE" id="PS50157">
    <property type="entry name" value="ZINC_FINGER_C2H2_2"/>
    <property type="match status" value="9"/>
</dbReference>
<keyword evidence="6" id="KW-0862">Zinc</keyword>
<feature type="domain" description="C2H2-type" evidence="13">
    <location>
        <begin position="1264"/>
        <end position="1291"/>
    </location>
</feature>
<evidence type="ECO:0000256" key="12">
    <source>
        <dbReference type="SAM" id="MobiDB-lite"/>
    </source>
</evidence>
<feature type="region of interest" description="Disordered" evidence="12">
    <location>
        <begin position="925"/>
        <end position="978"/>
    </location>
</feature>
<dbReference type="SMART" id="SM00451">
    <property type="entry name" value="ZnF_U1"/>
    <property type="match status" value="7"/>
</dbReference>
<evidence type="ECO:0000256" key="1">
    <source>
        <dbReference type="ARBA" id="ARBA00004123"/>
    </source>
</evidence>
<dbReference type="Gene3D" id="3.30.160.60">
    <property type="entry name" value="Classic Zinc Finger"/>
    <property type="match status" value="10"/>
</dbReference>
<feature type="domain" description="C2H2-type" evidence="13">
    <location>
        <begin position="1292"/>
        <end position="1319"/>
    </location>
</feature>
<feature type="domain" description="C2H2-type" evidence="13">
    <location>
        <begin position="1207"/>
        <end position="1234"/>
    </location>
</feature>
<dbReference type="FunFam" id="3.30.160.60:FF:001370">
    <property type="entry name" value="Zinc finger protein"/>
    <property type="match status" value="1"/>
</dbReference>
<feature type="region of interest" description="Disordered" evidence="12">
    <location>
        <begin position="466"/>
        <end position="537"/>
    </location>
</feature>
<evidence type="ECO:0000313" key="15">
    <source>
        <dbReference type="Proteomes" id="UP000005408"/>
    </source>
</evidence>
<evidence type="ECO:0000256" key="3">
    <source>
        <dbReference type="ARBA" id="ARBA00022723"/>
    </source>
</evidence>
<protein>
    <recommendedName>
        <fullName evidence="13">C2H2-type domain-containing protein</fullName>
    </recommendedName>
</protein>
<dbReference type="Pfam" id="PF13894">
    <property type="entry name" value="zf-C2H2_4"/>
    <property type="match status" value="1"/>
</dbReference>
<keyword evidence="5 11" id="KW-0863">Zinc-finger</keyword>
<dbReference type="InterPro" id="IPR036236">
    <property type="entry name" value="Znf_C2H2_sf"/>
</dbReference>
<evidence type="ECO:0000256" key="7">
    <source>
        <dbReference type="ARBA" id="ARBA00023015"/>
    </source>
</evidence>
<comment type="subcellular location">
    <subcellularLocation>
        <location evidence="1">Nucleus</location>
    </subcellularLocation>
</comment>
<dbReference type="GO" id="GO:0005634">
    <property type="term" value="C:nucleus"/>
    <property type="evidence" value="ECO:0007669"/>
    <property type="project" value="UniProtKB-SubCell"/>
</dbReference>
<keyword evidence="8" id="KW-0238">DNA-binding</keyword>
<feature type="domain" description="C2H2-type" evidence="13">
    <location>
        <begin position="1175"/>
        <end position="1202"/>
    </location>
</feature>
<feature type="compositionally biased region" description="Acidic residues" evidence="12">
    <location>
        <begin position="577"/>
        <end position="590"/>
    </location>
</feature>
<feature type="region of interest" description="Disordered" evidence="12">
    <location>
        <begin position="299"/>
        <end position="319"/>
    </location>
</feature>
<evidence type="ECO:0000256" key="9">
    <source>
        <dbReference type="ARBA" id="ARBA00023163"/>
    </source>
</evidence>
<feature type="region of interest" description="Disordered" evidence="12">
    <location>
        <begin position="892"/>
        <end position="913"/>
    </location>
</feature>
<dbReference type="InterPro" id="IPR003604">
    <property type="entry name" value="Matrin/U1-like-C_Znf_C2H2"/>
</dbReference>
<feature type="compositionally biased region" description="Low complexity" evidence="12">
    <location>
        <begin position="408"/>
        <end position="420"/>
    </location>
</feature>
<dbReference type="GO" id="GO:0003690">
    <property type="term" value="F:double-stranded DNA binding"/>
    <property type="evidence" value="ECO:0007669"/>
    <property type="project" value="UniProtKB-ARBA"/>
</dbReference>
<keyword evidence="15" id="KW-1185">Reference proteome</keyword>
<evidence type="ECO:0000256" key="11">
    <source>
        <dbReference type="PROSITE-ProRule" id="PRU00042"/>
    </source>
</evidence>
<name>A0A8W8MJ78_MAGGI</name>